<protein>
    <recommendedName>
        <fullName evidence="3">Monooxygenase</fullName>
    </recommendedName>
</protein>
<reference evidence="1" key="2">
    <citation type="journal article" date="2021" name="Syst. Appl. Microbiol.">
        <title>Roseomonas hellenica sp. nov., isolated from roots of wild-growing Alkanna tinctoria.</title>
        <authorList>
            <person name="Rat A."/>
            <person name="Naranjo H.D."/>
            <person name="Lebbe L."/>
            <person name="Cnockaert M."/>
            <person name="Krigas N."/>
            <person name="Grigoriadou K."/>
            <person name="Maloupa E."/>
            <person name="Willems A."/>
        </authorList>
    </citation>
    <scope>NUCLEOTIDE SEQUENCE</scope>
    <source>
        <strain evidence="1">LMG 28251</strain>
    </source>
</reference>
<organism evidence="1 2">
    <name type="scientific">Plastoroseomonas arctica</name>
    <dbReference type="NCBI Taxonomy" id="1509237"/>
    <lineage>
        <taxon>Bacteria</taxon>
        <taxon>Pseudomonadati</taxon>
        <taxon>Pseudomonadota</taxon>
        <taxon>Alphaproteobacteria</taxon>
        <taxon>Acetobacterales</taxon>
        <taxon>Acetobacteraceae</taxon>
        <taxon>Plastoroseomonas</taxon>
    </lineage>
</organism>
<proteinExistence type="predicted"/>
<evidence type="ECO:0000313" key="1">
    <source>
        <dbReference type="EMBL" id="MBR0655173.1"/>
    </source>
</evidence>
<accession>A0AAF1K1F5</accession>
<gene>
    <name evidence="1" type="ORF">GXW79_08770</name>
</gene>
<dbReference type="EMBL" id="JAAEDH010000008">
    <property type="protein sequence ID" value="MBR0655173.1"/>
    <property type="molecule type" value="Genomic_DNA"/>
</dbReference>
<evidence type="ECO:0000313" key="2">
    <source>
        <dbReference type="Proteomes" id="UP001196068"/>
    </source>
</evidence>
<dbReference type="SUPFAM" id="SSF54909">
    <property type="entry name" value="Dimeric alpha+beta barrel"/>
    <property type="match status" value="1"/>
</dbReference>
<keyword evidence="2" id="KW-1185">Reference proteome</keyword>
<dbReference type="Pfam" id="PF08803">
    <property type="entry name" value="ydhR"/>
    <property type="match status" value="1"/>
</dbReference>
<dbReference type="AlphaFoldDB" id="A0AAF1K1F5"/>
<reference evidence="1" key="1">
    <citation type="submission" date="2020-01" db="EMBL/GenBank/DDBJ databases">
        <authorList>
            <person name="Rat A."/>
        </authorList>
    </citation>
    <scope>NUCLEOTIDE SEQUENCE</scope>
    <source>
        <strain evidence="1">LMG 28251</strain>
    </source>
</reference>
<sequence>MDFATAPPWGPGRVSALRVLAESIARDTPGLLWKIWTEDEAAGRAGGLYAFGSRPEADSYRAMHTERAAARGATDIRAHVWDVNAELSAITRAPLPGESP</sequence>
<evidence type="ECO:0008006" key="3">
    <source>
        <dbReference type="Google" id="ProtNLM"/>
    </source>
</evidence>
<comment type="caution">
    <text evidence="1">The sequence shown here is derived from an EMBL/GenBank/DDBJ whole genome shotgun (WGS) entry which is preliminary data.</text>
</comment>
<dbReference type="Proteomes" id="UP001196068">
    <property type="component" value="Unassembled WGS sequence"/>
</dbReference>
<name>A0AAF1K1F5_9PROT</name>
<dbReference type="InterPro" id="IPR011008">
    <property type="entry name" value="Dimeric_a/b-barrel"/>
</dbReference>
<dbReference type="InterPro" id="IPR014910">
    <property type="entry name" value="YdhR"/>
</dbReference>
<dbReference type="PANTHER" id="PTHR39169:SF1">
    <property type="entry name" value="MONOOXYGENASE YDHR-RELATED"/>
    <property type="match status" value="1"/>
</dbReference>
<dbReference type="PANTHER" id="PTHR39169">
    <property type="match status" value="1"/>
</dbReference>
<dbReference type="Gene3D" id="3.30.70.100">
    <property type="match status" value="1"/>
</dbReference>